<dbReference type="RefSeq" id="WP_116336797.1">
    <property type="nucleotide sequence ID" value="NZ_LT976856.1"/>
</dbReference>
<dbReference type="SUPFAM" id="SSF55961">
    <property type="entry name" value="Bet v1-like"/>
    <property type="match status" value="1"/>
</dbReference>
<dbReference type="Gene3D" id="3.90.380.10">
    <property type="entry name" value="Naphthalene 1,2-dioxygenase Alpha Subunit, Chain A, domain 1"/>
    <property type="match status" value="1"/>
</dbReference>
<keyword evidence="7" id="KW-0411">Iron-sulfur</keyword>
<comment type="caution">
    <text evidence="9">The sequence shown here is derived from an EMBL/GenBank/DDBJ whole genome shotgun (WGS) entry which is preliminary data.</text>
</comment>
<dbReference type="GO" id="GO:0051537">
    <property type="term" value="F:2 iron, 2 sulfur cluster binding"/>
    <property type="evidence" value="ECO:0007669"/>
    <property type="project" value="UniProtKB-KW"/>
</dbReference>
<evidence type="ECO:0000256" key="5">
    <source>
        <dbReference type="ARBA" id="ARBA00023002"/>
    </source>
</evidence>
<dbReference type="CDD" id="cd03469">
    <property type="entry name" value="Rieske_RO_Alpha_N"/>
    <property type="match status" value="1"/>
</dbReference>
<reference evidence="9 10" key="1">
    <citation type="submission" date="2018-01" db="EMBL/GenBank/DDBJ databases">
        <authorList>
            <person name="Clerissi C."/>
        </authorList>
    </citation>
    <scope>NUCLEOTIDE SEQUENCE [LARGE SCALE GENOMIC DNA]</scope>
    <source>
        <strain evidence="9">Cupriavidus taiwanensis STM 3521</strain>
    </source>
</reference>
<keyword evidence="3" id="KW-0001">2Fe-2S</keyword>
<dbReference type="GO" id="GO:0005506">
    <property type="term" value="F:iron ion binding"/>
    <property type="evidence" value="ECO:0007669"/>
    <property type="project" value="InterPro"/>
</dbReference>
<evidence type="ECO:0000256" key="4">
    <source>
        <dbReference type="ARBA" id="ARBA00022723"/>
    </source>
</evidence>
<comment type="similarity">
    <text evidence="2">Belongs to the bacterial ring-hydroxylating dioxygenase alpha subunit family.</text>
</comment>
<dbReference type="Pfam" id="PF00355">
    <property type="entry name" value="Rieske"/>
    <property type="match status" value="1"/>
</dbReference>
<dbReference type="PANTHER" id="PTHR43756">
    <property type="entry name" value="CHOLINE MONOOXYGENASE, CHLOROPLASTIC"/>
    <property type="match status" value="1"/>
</dbReference>
<dbReference type="CDD" id="cd00680">
    <property type="entry name" value="RHO_alpha_C"/>
    <property type="match status" value="1"/>
</dbReference>
<evidence type="ECO:0000259" key="8">
    <source>
        <dbReference type="PROSITE" id="PS51296"/>
    </source>
</evidence>
<feature type="domain" description="Rieske" evidence="8">
    <location>
        <begin position="45"/>
        <end position="162"/>
    </location>
</feature>
<evidence type="ECO:0000256" key="1">
    <source>
        <dbReference type="ARBA" id="ARBA00001962"/>
    </source>
</evidence>
<dbReference type="EMBL" id="OFSP01000004">
    <property type="protein sequence ID" value="SOY44374.1"/>
    <property type="molecule type" value="Genomic_DNA"/>
</dbReference>
<evidence type="ECO:0000256" key="2">
    <source>
        <dbReference type="ARBA" id="ARBA00008751"/>
    </source>
</evidence>
<comment type="cofactor">
    <cofactor evidence="1">
        <name>Fe cation</name>
        <dbReference type="ChEBI" id="CHEBI:24875"/>
    </cofactor>
</comment>
<evidence type="ECO:0000256" key="6">
    <source>
        <dbReference type="ARBA" id="ARBA00023004"/>
    </source>
</evidence>
<proteinExistence type="inferred from homology"/>
<evidence type="ECO:0000256" key="7">
    <source>
        <dbReference type="ARBA" id="ARBA00023014"/>
    </source>
</evidence>
<dbReference type="InterPro" id="IPR001663">
    <property type="entry name" value="Rng_hydr_dOase-A"/>
</dbReference>
<dbReference type="SUPFAM" id="SSF50022">
    <property type="entry name" value="ISP domain"/>
    <property type="match status" value="1"/>
</dbReference>
<dbReference type="Pfam" id="PF00848">
    <property type="entry name" value="Ring_hydroxyl_A"/>
    <property type="match status" value="1"/>
</dbReference>
<protein>
    <submittedName>
        <fullName evidence="9">Rieske (2Fe-2S) domain-containing protein</fullName>
    </submittedName>
</protein>
<accession>A0A975ZY51</accession>
<keyword evidence="6" id="KW-0408">Iron</keyword>
<sequence length="403" mass="45359">MNVSHEQLRWASKFPELGLEPIPVEPCVSPEYFDREKEQVFMKTWLKVGRVEEIPNAGDYKVKKIHFAKTSVILIHGKDGKIRGFHNTCSHRGNKVIVESGEETFGRSKAAVVTCRFHGWVYDAQGQIAHVPEEERFSPCWEKASNGLTPVHTDVWEGFIFINLSREPVDSLQDYLGGMGKHLAGYPFASMNQCFSYHTTLDCNWKIALDAFSEAYHVSTIHAGSFPNAFSTGLADVALFGDHRTTGICLTLDATPTPVAAMANEITGASLVAKRGASMLPSSVNPSRREDFSFELSVVFPNILIHISEGIWFTHQFWPIAHNRTLWEGKYYVPAPKTNSERWAVEFAQVLQRNAWLEDTATMEDTHAALESGAKTHMVLQDEEILLRHGYKVLEQYMTAKPE</sequence>
<dbReference type="PROSITE" id="PS51296">
    <property type="entry name" value="RIESKE"/>
    <property type="match status" value="1"/>
</dbReference>
<dbReference type="InterPro" id="IPR036922">
    <property type="entry name" value="Rieske_2Fe-2S_sf"/>
</dbReference>
<dbReference type="InterPro" id="IPR017941">
    <property type="entry name" value="Rieske_2Fe-2S"/>
</dbReference>
<keyword evidence="4" id="KW-0479">Metal-binding</keyword>
<evidence type="ECO:0000313" key="10">
    <source>
        <dbReference type="Proteomes" id="UP000256297"/>
    </source>
</evidence>
<dbReference type="AlphaFoldDB" id="A0A975ZY51"/>
<evidence type="ECO:0000256" key="3">
    <source>
        <dbReference type="ARBA" id="ARBA00022714"/>
    </source>
</evidence>
<dbReference type="PANTHER" id="PTHR43756:SF5">
    <property type="entry name" value="CHOLINE MONOOXYGENASE, CHLOROPLASTIC"/>
    <property type="match status" value="1"/>
</dbReference>
<keyword evidence="5" id="KW-0560">Oxidoreductase</keyword>
<dbReference type="GO" id="GO:0016491">
    <property type="term" value="F:oxidoreductase activity"/>
    <property type="evidence" value="ECO:0007669"/>
    <property type="project" value="UniProtKB-KW"/>
</dbReference>
<dbReference type="Gene3D" id="2.102.10.10">
    <property type="entry name" value="Rieske [2Fe-2S] iron-sulphur domain"/>
    <property type="match status" value="1"/>
</dbReference>
<dbReference type="InterPro" id="IPR015879">
    <property type="entry name" value="Ring_hydroxy_dOase_asu_C_dom"/>
</dbReference>
<gene>
    <name evidence="9" type="ORF">CBM2589_B120337</name>
</gene>
<dbReference type="Proteomes" id="UP000256297">
    <property type="component" value="Chromosome CBM2589_b"/>
</dbReference>
<name>A0A975ZY51_9BURK</name>
<evidence type="ECO:0000313" key="9">
    <source>
        <dbReference type="EMBL" id="SOY44374.1"/>
    </source>
</evidence>
<organism evidence="9 10">
    <name type="scientific">Cupriavidus taiwanensis</name>
    <dbReference type="NCBI Taxonomy" id="164546"/>
    <lineage>
        <taxon>Bacteria</taxon>
        <taxon>Pseudomonadati</taxon>
        <taxon>Pseudomonadota</taxon>
        <taxon>Betaproteobacteria</taxon>
        <taxon>Burkholderiales</taxon>
        <taxon>Burkholderiaceae</taxon>
        <taxon>Cupriavidus</taxon>
    </lineage>
</organism>